<dbReference type="InterPro" id="IPR036415">
    <property type="entry name" value="Lamin_tail_dom_sf"/>
</dbReference>
<dbReference type="SUPFAM" id="SSF74853">
    <property type="entry name" value="Lamin A/C globular tail domain"/>
    <property type="match status" value="1"/>
</dbReference>
<protein>
    <submittedName>
        <fullName evidence="3">Lamin tail-like protein</fullName>
    </submittedName>
</protein>
<dbReference type="AlphaFoldDB" id="A0A561UTN9"/>
<feature type="domain" description="LTD" evidence="2">
    <location>
        <begin position="27"/>
        <end position="146"/>
    </location>
</feature>
<proteinExistence type="predicted"/>
<gene>
    <name evidence="3" type="ORF">FHX80_111138</name>
</gene>
<reference evidence="3 4" key="1">
    <citation type="submission" date="2019-06" db="EMBL/GenBank/DDBJ databases">
        <title>Sequencing the genomes of 1000 actinobacteria strains.</title>
        <authorList>
            <person name="Klenk H.-P."/>
        </authorList>
    </citation>
    <scope>NUCLEOTIDE SEQUENCE [LARGE SCALE GENOMIC DNA]</scope>
    <source>
        <strain evidence="3 4">DSM 42059</strain>
    </source>
</reference>
<evidence type="ECO:0000313" key="3">
    <source>
        <dbReference type="EMBL" id="TWG02728.1"/>
    </source>
</evidence>
<evidence type="ECO:0000256" key="1">
    <source>
        <dbReference type="SAM" id="SignalP"/>
    </source>
</evidence>
<evidence type="ECO:0000313" key="4">
    <source>
        <dbReference type="Proteomes" id="UP000318186"/>
    </source>
</evidence>
<dbReference type="PROSITE" id="PS51841">
    <property type="entry name" value="LTD"/>
    <property type="match status" value="1"/>
</dbReference>
<dbReference type="OrthoDB" id="3828227at2"/>
<feature type="chain" id="PRO_5021747502" evidence="1">
    <location>
        <begin position="30"/>
        <end position="155"/>
    </location>
</feature>
<dbReference type="EMBL" id="VIWW01000001">
    <property type="protein sequence ID" value="TWG02728.1"/>
    <property type="molecule type" value="Genomic_DNA"/>
</dbReference>
<dbReference type="Proteomes" id="UP000318186">
    <property type="component" value="Unassembled WGS sequence"/>
</dbReference>
<dbReference type="Pfam" id="PF00932">
    <property type="entry name" value="LTD"/>
    <property type="match status" value="1"/>
</dbReference>
<dbReference type="InterPro" id="IPR001322">
    <property type="entry name" value="Lamin_tail_dom"/>
</dbReference>
<sequence length="155" mass="16617">MHIRTAVPLALAASTALAGSLLVSAPASAVTHRSGVHLGKIQYDSPGKDNRSNASLNAEWVEIHNNTTSKVQLKGYQLKDNNGYTFTFGSYNVSAGKTVKVHTGKAKVTSGHVYWNRGSYVWNNTGDKARLIKPTGKLVGSCSWTKSSNGTKNCH</sequence>
<name>A0A561UTN9_9ACTN</name>
<feature type="signal peptide" evidence="1">
    <location>
        <begin position="1"/>
        <end position="29"/>
    </location>
</feature>
<accession>A0A561UTN9</accession>
<organism evidence="3 4">
    <name type="scientific">Streptomyces brevispora</name>
    <dbReference type="NCBI Taxonomy" id="887462"/>
    <lineage>
        <taxon>Bacteria</taxon>
        <taxon>Bacillati</taxon>
        <taxon>Actinomycetota</taxon>
        <taxon>Actinomycetes</taxon>
        <taxon>Kitasatosporales</taxon>
        <taxon>Streptomycetaceae</taxon>
        <taxon>Streptomyces</taxon>
    </lineage>
</organism>
<keyword evidence="1" id="KW-0732">Signal</keyword>
<dbReference type="RefSeq" id="WP_145763193.1">
    <property type="nucleotide sequence ID" value="NZ_VIWW01000001.1"/>
</dbReference>
<dbReference type="Gene3D" id="2.60.40.1260">
    <property type="entry name" value="Lamin Tail domain"/>
    <property type="match status" value="1"/>
</dbReference>
<evidence type="ECO:0000259" key="2">
    <source>
        <dbReference type="PROSITE" id="PS51841"/>
    </source>
</evidence>
<comment type="caution">
    <text evidence="3">The sequence shown here is derived from an EMBL/GenBank/DDBJ whole genome shotgun (WGS) entry which is preliminary data.</text>
</comment>